<keyword evidence="3" id="KW-1185">Reference proteome</keyword>
<evidence type="ECO:0000259" key="1">
    <source>
        <dbReference type="Pfam" id="PF21806"/>
    </source>
</evidence>
<name>A0ABN1TFP1_9ACTN</name>
<dbReference type="EMBL" id="BAAALF010000881">
    <property type="protein sequence ID" value="GAA1080991.1"/>
    <property type="molecule type" value="Genomic_DNA"/>
</dbReference>
<dbReference type="Proteomes" id="UP001500037">
    <property type="component" value="Unassembled WGS sequence"/>
</dbReference>
<comment type="caution">
    <text evidence="2">The sequence shown here is derived from an EMBL/GenBank/DDBJ whole genome shotgun (WGS) entry which is preliminary data.</text>
</comment>
<protein>
    <recommendedName>
        <fullName evidence="1">DUF6879 domain-containing protein</fullName>
    </recommendedName>
</protein>
<organism evidence="2 3">
    <name type="scientific">Kitasatospora nipponensis</name>
    <dbReference type="NCBI Taxonomy" id="258049"/>
    <lineage>
        <taxon>Bacteria</taxon>
        <taxon>Bacillati</taxon>
        <taxon>Actinomycetota</taxon>
        <taxon>Actinomycetes</taxon>
        <taxon>Kitasatosporales</taxon>
        <taxon>Streptomycetaceae</taxon>
        <taxon>Kitasatospora</taxon>
    </lineage>
</organism>
<gene>
    <name evidence="2" type="ORF">GCM10009665_80310</name>
</gene>
<proteinExistence type="predicted"/>
<sequence>MPQSVPSFYELLGAAQHSAVHLEMRDQYGIMEESEEIVRWRRGEAVDVDPYSEYWSDWTEAIQGAVARGVTVRRAQIISEPVSEYIRYEHHITQVNVAAGELVRWLPRSQASDIPLPGNDFWLFDGELVRFNLFDGNGAGLGPQHTEEPAVVQLCTTAFESVWARGIDHEKYSV</sequence>
<accession>A0ABN1TFP1</accession>
<evidence type="ECO:0000313" key="2">
    <source>
        <dbReference type="EMBL" id="GAA1080991.1"/>
    </source>
</evidence>
<dbReference type="RefSeq" id="WP_344447586.1">
    <property type="nucleotide sequence ID" value="NZ_BAAALF010000881.1"/>
</dbReference>
<feature type="domain" description="DUF6879" evidence="1">
    <location>
        <begin position="7"/>
        <end position="173"/>
    </location>
</feature>
<evidence type="ECO:0000313" key="3">
    <source>
        <dbReference type="Proteomes" id="UP001500037"/>
    </source>
</evidence>
<dbReference type="Pfam" id="PF21806">
    <property type="entry name" value="DUF6879"/>
    <property type="match status" value="1"/>
</dbReference>
<dbReference type="InterPro" id="IPR049244">
    <property type="entry name" value="DUF6879"/>
</dbReference>
<reference evidence="2 3" key="1">
    <citation type="journal article" date="2019" name="Int. J. Syst. Evol. Microbiol.">
        <title>The Global Catalogue of Microorganisms (GCM) 10K type strain sequencing project: providing services to taxonomists for standard genome sequencing and annotation.</title>
        <authorList>
            <consortium name="The Broad Institute Genomics Platform"/>
            <consortium name="The Broad Institute Genome Sequencing Center for Infectious Disease"/>
            <person name="Wu L."/>
            <person name="Ma J."/>
        </authorList>
    </citation>
    <scope>NUCLEOTIDE SEQUENCE [LARGE SCALE GENOMIC DNA]</scope>
    <source>
        <strain evidence="2 3">JCM 13004</strain>
    </source>
</reference>